<dbReference type="InterPro" id="IPR015421">
    <property type="entry name" value="PyrdxlP-dep_Trfase_major"/>
</dbReference>
<evidence type="ECO:0000256" key="3">
    <source>
        <dbReference type="RuleBase" id="RU000481"/>
    </source>
</evidence>
<dbReference type="EC" id="2.6.1.-" evidence="3"/>
<keyword evidence="5" id="KW-0456">Lyase</keyword>
<dbReference type="PANTHER" id="PTHR42885">
    <property type="entry name" value="HISTIDINOL-PHOSPHATE AMINOTRANSFERASE-RELATED"/>
    <property type="match status" value="1"/>
</dbReference>
<dbReference type="CDD" id="cd00609">
    <property type="entry name" value="AAT_like"/>
    <property type="match status" value="1"/>
</dbReference>
<evidence type="ECO:0000256" key="1">
    <source>
        <dbReference type="ARBA" id="ARBA00001933"/>
    </source>
</evidence>
<dbReference type="SUPFAM" id="SSF53383">
    <property type="entry name" value="PLP-dependent transferases"/>
    <property type="match status" value="1"/>
</dbReference>
<dbReference type="InterPro" id="IPR015422">
    <property type="entry name" value="PyrdxlP-dep_Trfase_small"/>
</dbReference>
<dbReference type="Proteomes" id="UP000249340">
    <property type="component" value="Chromosome"/>
</dbReference>
<dbReference type="GO" id="GO:0008483">
    <property type="term" value="F:transaminase activity"/>
    <property type="evidence" value="ECO:0007669"/>
    <property type="project" value="UniProtKB-KW"/>
</dbReference>
<feature type="domain" description="Aminotransferase class I/classII large" evidence="4">
    <location>
        <begin position="38"/>
        <end position="345"/>
    </location>
</feature>
<proteinExistence type="inferred from homology"/>
<dbReference type="RefSeq" id="WP_111493232.1">
    <property type="nucleotide sequence ID" value="NZ_CP031264.1"/>
</dbReference>
<evidence type="ECO:0000313" key="6">
    <source>
        <dbReference type="Proteomes" id="UP000249340"/>
    </source>
</evidence>
<keyword evidence="2" id="KW-0663">Pyridoxal phosphate</keyword>
<gene>
    <name evidence="5" type="ORF">C7M71_023855</name>
</gene>
<keyword evidence="3" id="KW-0808">Transferase</keyword>
<accession>A0A345T1X6</accession>
<comment type="similarity">
    <text evidence="3">Belongs to the class-I pyridoxal-phosphate-dependent aminotransferase family.</text>
</comment>
<protein>
    <recommendedName>
        <fullName evidence="3">Aminotransferase</fullName>
        <ecNumber evidence="3">2.6.1.-</ecNumber>
    </recommendedName>
</protein>
<evidence type="ECO:0000256" key="2">
    <source>
        <dbReference type="ARBA" id="ARBA00022898"/>
    </source>
</evidence>
<dbReference type="PANTHER" id="PTHR42885:SF1">
    <property type="entry name" value="THREONINE-PHOSPHATE DECARBOXYLASE"/>
    <property type="match status" value="1"/>
</dbReference>
<dbReference type="GO" id="GO:0030170">
    <property type="term" value="F:pyridoxal phosphate binding"/>
    <property type="evidence" value="ECO:0007669"/>
    <property type="project" value="InterPro"/>
</dbReference>
<organism evidence="5 6">
    <name type="scientific">Peterkaempfera bronchialis</name>
    <dbReference type="NCBI Taxonomy" id="2126346"/>
    <lineage>
        <taxon>Bacteria</taxon>
        <taxon>Bacillati</taxon>
        <taxon>Actinomycetota</taxon>
        <taxon>Actinomycetes</taxon>
        <taxon>Kitasatosporales</taxon>
        <taxon>Streptomycetaceae</taxon>
        <taxon>Peterkaempfera</taxon>
    </lineage>
</organism>
<name>A0A345T1X6_9ACTN</name>
<evidence type="ECO:0000313" key="5">
    <source>
        <dbReference type="EMBL" id="AXI79981.1"/>
    </source>
</evidence>
<dbReference type="NCBIfam" id="NF005915">
    <property type="entry name" value="PRK07908.1"/>
    <property type="match status" value="1"/>
</dbReference>
<dbReference type="Gene3D" id="3.90.1150.10">
    <property type="entry name" value="Aspartate Aminotransferase, domain 1"/>
    <property type="match status" value="1"/>
</dbReference>
<dbReference type="GO" id="GO:0016829">
    <property type="term" value="F:lyase activity"/>
    <property type="evidence" value="ECO:0007669"/>
    <property type="project" value="UniProtKB-KW"/>
</dbReference>
<dbReference type="Gene3D" id="3.40.640.10">
    <property type="entry name" value="Type I PLP-dependent aspartate aminotransferase-like (Major domain)"/>
    <property type="match status" value="1"/>
</dbReference>
<keyword evidence="3" id="KW-0032">Aminotransferase</keyword>
<dbReference type="EMBL" id="CP031264">
    <property type="protein sequence ID" value="AXI79981.1"/>
    <property type="molecule type" value="Genomic_DNA"/>
</dbReference>
<dbReference type="InterPro" id="IPR004839">
    <property type="entry name" value="Aminotransferase_I/II_large"/>
</dbReference>
<dbReference type="KEGG" id="stri:C7M71_023855"/>
<reference evidence="6" key="1">
    <citation type="submission" date="2018-07" db="EMBL/GenBank/DDBJ databases">
        <title>Streptacidiphilus bronchialis DSM 106435 chromosome.</title>
        <authorList>
            <person name="Batra D."/>
            <person name="Gulvik C.A."/>
        </authorList>
    </citation>
    <scope>NUCLEOTIDE SEQUENCE [LARGE SCALE GENOMIC DNA]</scope>
    <source>
        <strain evidence="6">DSM 106435</strain>
    </source>
</reference>
<evidence type="ECO:0000259" key="4">
    <source>
        <dbReference type="Pfam" id="PF00155"/>
    </source>
</evidence>
<sequence>MRTDAASATDPDLRHHGDAEVRDGGLVDLAVNVRTGTPPGWLRDRLAATLADLAAYPDSGAACAAVAARHGRPPGEVLLTSGAAEAFVLLARTLRPRRAVVVHPQFTEPEAALRDAGHPVERVLLRPEDGFRLDPAAVPDDADLVVVGNPTNPTSVLHPAAALAALARPGRTLVVDEAFADTVPGEAGSLAARGDLPGLVVLRSLTKTWGLAGLRIGYLLAAEPLTAELARSQPLWPVSTPALAAAEACCTPGALAEADRAARTTAEHRAHLLAGLAAVPGVTVHGEPAASFVLVRLPGAAAVRERLRAAGFAVRRGDTFPGLGPDWLRIAVRDPATSDAFLAALTAALAEGA</sequence>
<keyword evidence="6" id="KW-1185">Reference proteome</keyword>
<dbReference type="InterPro" id="IPR015424">
    <property type="entry name" value="PyrdxlP-dep_Trfase"/>
</dbReference>
<dbReference type="OrthoDB" id="3401872at2"/>
<dbReference type="AlphaFoldDB" id="A0A345T1X6"/>
<dbReference type="Pfam" id="PF00155">
    <property type="entry name" value="Aminotran_1_2"/>
    <property type="match status" value="1"/>
</dbReference>
<dbReference type="InterPro" id="IPR004838">
    <property type="entry name" value="NHTrfase_class1_PyrdxlP-BS"/>
</dbReference>
<dbReference type="PROSITE" id="PS00105">
    <property type="entry name" value="AA_TRANSFER_CLASS_1"/>
    <property type="match status" value="1"/>
</dbReference>
<comment type="cofactor">
    <cofactor evidence="1 3">
        <name>pyridoxal 5'-phosphate</name>
        <dbReference type="ChEBI" id="CHEBI:597326"/>
    </cofactor>
</comment>